<feature type="transmembrane region" description="Helical" evidence="4">
    <location>
        <begin position="404"/>
        <end position="426"/>
    </location>
</feature>
<dbReference type="GO" id="GO:0016323">
    <property type="term" value="C:basolateral plasma membrane"/>
    <property type="evidence" value="ECO:0000318"/>
    <property type="project" value="GO_Central"/>
</dbReference>
<dbReference type="GO" id="GO:0015347">
    <property type="term" value="F:sodium-independent organic anion transmembrane transporter activity"/>
    <property type="evidence" value="ECO:0000318"/>
    <property type="project" value="GO_Central"/>
</dbReference>
<feature type="compositionally biased region" description="Polar residues" evidence="3">
    <location>
        <begin position="76"/>
        <end position="97"/>
    </location>
</feature>
<dbReference type="PROSITE" id="PS50850">
    <property type="entry name" value="MFS"/>
    <property type="match status" value="1"/>
</dbReference>
<keyword evidence="4" id="KW-0472">Membrane</keyword>
<keyword evidence="4" id="KW-1133">Transmembrane helix</keyword>
<dbReference type="OMA" id="ITMSLPK"/>
<dbReference type="Gene3D" id="1.20.1250.20">
    <property type="entry name" value="MFS general substrate transporter like domains"/>
    <property type="match status" value="1"/>
</dbReference>
<comment type="subcellular location">
    <subcellularLocation>
        <location evidence="1">Membrane</location>
        <topology evidence="1">Multi-pass membrane protein</topology>
    </subcellularLocation>
</comment>
<dbReference type="Pfam" id="PF03137">
    <property type="entry name" value="OATP"/>
    <property type="match status" value="1"/>
</dbReference>
<sequence>MILRITGPSLISTPKFKRVMSLIKNEVVDADIEPVISTGHDRLTDEDNDRNPVKGNMIGPSSGDQPLHNEGMDRQYGTTTPTSPRTRLANEQGSRSKSPGAVARYESRNNSREEDGDDDAVLVLDGREHLGGQVETPVRENGSRDRVDEDAIATVTSDAISEIVHSDVEDLSRCGWFGYSPPFVQIFNNPRGFLFFVCTLSLIQGMTAMGLVYISITTLEHRFSLDSFKSSFISSAYDVSALSVSLLVTYLGEQGNKPRWIGVGSAIFSLGSVIFALPHFLTGLYDAGESPNLLCQRPPDNMTRLDSCDGSGGAESDLAVFYWVFILAQVLHGIGVSPLYTLGITYMDENLHAKDFGFYLGIFNAMSAAAPGLGYALGGVYLRVYTDFHVTDSALVSPSDPNWVGAWWLGFLPNGSLLFVISLLMLGYPKALPGSKEIASKRKSEVQRGQEFESGRGWKKRLQAFPRAVLNLITNIPFICVCFFVT</sequence>
<feature type="transmembrane region" description="Helical" evidence="4">
    <location>
        <begin position="193"/>
        <end position="216"/>
    </location>
</feature>
<dbReference type="GeneID" id="115918356"/>
<evidence type="ECO:0000256" key="2">
    <source>
        <dbReference type="ARBA" id="ARBA00023157"/>
    </source>
</evidence>
<keyword evidence="4" id="KW-0812">Transmembrane</keyword>
<feature type="transmembrane region" description="Helical" evidence="4">
    <location>
        <begin position="260"/>
        <end position="281"/>
    </location>
</feature>
<evidence type="ECO:0000259" key="5">
    <source>
        <dbReference type="PROSITE" id="PS50850"/>
    </source>
</evidence>
<evidence type="ECO:0000256" key="4">
    <source>
        <dbReference type="SAM" id="Phobius"/>
    </source>
</evidence>
<evidence type="ECO:0000256" key="1">
    <source>
        <dbReference type="ARBA" id="ARBA00004141"/>
    </source>
</evidence>
<evidence type="ECO:0000313" key="7">
    <source>
        <dbReference type="Proteomes" id="UP000007110"/>
    </source>
</evidence>
<dbReference type="OrthoDB" id="5062115at2759"/>
<feature type="transmembrane region" description="Helical" evidence="4">
    <location>
        <begin position="320"/>
        <end position="344"/>
    </location>
</feature>
<dbReference type="Proteomes" id="UP000007110">
    <property type="component" value="Unassembled WGS sequence"/>
</dbReference>
<feature type="transmembrane region" description="Helical" evidence="4">
    <location>
        <begin position="228"/>
        <end position="248"/>
    </location>
</feature>
<protein>
    <recommendedName>
        <fullName evidence="5">Major facilitator superfamily (MFS) profile domain-containing protein</fullName>
    </recommendedName>
</protein>
<proteinExistence type="predicted"/>
<accession>A0A7M7STW4</accession>
<feature type="region of interest" description="Disordered" evidence="3">
    <location>
        <begin position="38"/>
        <end position="117"/>
    </location>
</feature>
<feature type="transmembrane region" description="Helical" evidence="4">
    <location>
        <begin position="356"/>
        <end position="384"/>
    </location>
</feature>
<feature type="compositionally biased region" description="Basic and acidic residues" evidence="3">
    <location>
        <begin position="39"/>
        <end position="52"/>
    </location>
</feature>
<dbReference type="RefSeq" id="XP_030830831.1">
    <property type="nucleotide sequence ID" value="XM_030974971.1"/>
</dbReference>
<evidence type="ECO:0000256" key="3">
    <source>
        <dbReference type="SAM" id="MobiDB-lite"/>
    </source>
</evidence>
<dbReference type="EnsemblMetazoa" id="XM_030974971">
    <property type="protein sequence ID" value="XP_030830831"/>
    <property type="gene ID" value="LOC115918356"/>
</dbReference>
<reference evidence="7" key="1">
    <citation type="submission" date="2015-02" db="EMBL/GenBank/DDBJ databases">
        <title>Genome sequencing for Strongylocentrotus purpuratus.</title>
        <authorList>
            <person name="Murali S."/>
            <person name="Liu Y."/>
            <person name="Vee V."/>
            <person name="English A."/>
            <person name="Wang M."/>
            <person name="Skinner E."/>
            <person name="Han Y."/>
            <person name="Muzny D.M."/>
            <person name="Worley K.C."/>
            <person name="Gibbs R.A."/>
        </authorList>
    </citation>
    <scope>NUCLEOTIDE SEQUENCE</scope>
</reference>
<dbReference type="KEGG" id="spu:115918356"/>
<dbReference type="InParanoid" id="A0A7M7STW4"/>
<reference evidence="6" key="2">
    <citation type="submission" date="2021-01" db="UniProtKB">
        <authorList>
            <consortium name="EnsemblMetazoa"/>
        </authorList>
    </citation>
    <scope>IDENTIFICATION</scope>
</reference>
<dbReference type="InterPro" id="IPR004156">
    <property type="entry name" value="OATP"/>
</dbReference>
<evidence type="ECO:0000313" key="6">
    <source>
        <dbReference type="EnsemblMetazoa" id="XP_030830831"/>
    </source>
</evidence>
<dbReference type="PANTHER" id="PTHR11388">
    <property type="entry name" value="ORGANIC ANION TRANSPORTER"/>
    <property type="match status" value="1"/>
</dbReference>
<organism evidence="6 7">
    <name type="scientific">Strongylocentrotus purpuratus</name>
    <name type="common">Purple sea urchin</name>
    <dbReference type="NCBI Taxonomy" id="7668"/>
    <lineage>
        <taxon>Eukaryota</taxon>
        <taxon>Metazoa</taxon>
        <taxon>Echinodermata</taxon>
        <taxon>Eleutherozoa</taxon>
        <taxon>Echinozoa</taxon>
        <taxon>Echinoidea</taxon>
        <taxon>Euechinoidea</taxon>
        <taxon>Echinacea</taxon>
        <taxon>Camarodonta</taxon>
        <taxon>Echinidea</taxon>
        <taxon>Strongylocentrotidae</taxon>
        <taxon>Strongylocentrotus</taxon>
    </lineage>
</organism>
<name>A0A7M7STW4_STRPU</name>
<keyword evidence="2" id="KW-1015">Disulfide bond</keyword>
<feature type="domain" description="Major facilitator superfamily (MFS) profile" evidence="5">
    <location>
        <begin position="194"/>
        <end position="486"/>
    </location>
</feature>
<dbReference type="InterPro" id="IPR020846">
    <property type="entry name" value="MFS_dom"/>
</dbReference>
<dbReference type="AlphaFoldDB" id="A0A7M7STW4"/>
<keyword evidence="7" id="KW-1185">Reference proteome</keyword>
<dbReference type="InterPro" id="IPR036259">
    <property type="entry name" value="MFS_trans_sf"/>
</dbReference>
<dbReference type="GO" id="GO:0043252">
    <property type="term" value="P:sodium-independent organic anion transport"/>
    <property type="evidence" value="ECO:0000318"/>
    <property type="project" value="GO_Central"/>
</dbReference>
<dbReference type="SUPFAM" id="SSF103473">
    <property type="entry name" value="MFS general substrate transporter"/>
    <property type="match status" value="1"/>
</dbReference>
<feature type="transmembrane region" description="Helical" evidence="4">
    <location>
        <begin position="468"/>
        <end position="485"/>
    </location>
</feature>
<dbReference type="PANTHER" id="PTHR11388:SF100">
    <property type="entry name" value="SOLUTE CARRIER ORGANIC ANION TRANSPORTER FAMILY MEMBER 4A1"/>
    <property type="match status" value="1"/>
</dbReference>